<feature type="compositionally biased region" description="Polar residues" evidence="1">
    <location>
        <begin position="428"/>
        <end position="447"/>
    </location>
</feature>
<dbReference type="RefSeq" id="XP_018189519.1">
    <property type="nucleotide sequence ID" value="XM_018329637.1"/>
</dbReference>
<feature type="non-terminal residue" evidence="2">
    <location>
        <position position="1"/>
    </location>
</feature>
<feature type="compositionally biased region" description="Polar residues" evidence="1">
    <location>
        <begin position="57"/>
        <end position="75"/>
    </location>
</feature>
<gene>
    <name evidence="2" type="ORF">L228DRAFT_201934</name>
</gene>
<reference evidence="2 3" key="1">
    <citation type="journal article" date="2016" name="Fungal Biol.">
        <title>The genome of Xylona heveae provides a window into fungal endophytism.</title>
        <authorList>
            <person name="Gazis R."/>
            <person name="Kuo A."/>
            <person name="Riley R."/>
            <person name="LaButti K."/>
            <person name="Lipzen A."/>
            <person name="Lin J."/>
            <person name="Amirebrahimi M."/>
            <person name="Hesse C.N."/>
            <person name="Spatafora J.W."/>
            <person name="Henrissat B."/>
            <person name="Hainaut M."/>
            <person name="Grigoriev I.V."/>
            <person name="Hibbett D.S."/>
        </authorList>
    </citation>
    <scope>NUCLEOTIDE SEQUENCE [LARGE SCALE GENOMIC DNA]</scope>
    <source>
        <strain evidence="2 3">TC161</strain>
    </source>
</reference>
<dbReference type="GeneID" id="28894774"/>
<dbReference type="Gene3D" id="3.40.50.1820">
    <property type="entry name" value="alpha/beta hydrolase"/>
    <property type="match status" value="1"/>
</dbReference>
<dbReference type="InParanoid" id="A0A165HV60"/>
<accession>A0A165HV60</accession>
<protein>
    <recommendedName>
        <fullName evidence="4">Alpha/beta-hydrolase</fullName>
    </recommendedName>
</protein>
<name>A0A165HV60_XYLHT</name>
<dbReference type="PANTHER" id="PTHR11440">
    <property type="entry name" value="LECITHIN-CHOLESTEROL ACYLTRANSFERASE-RELATED"/>
    <property type="match status" value="1"/>
</dbReference>
<proteinExistence type="predicted"/>
<evidence type="ECO:0000256" key="1">
    <source>
        <dbReference type="SAM" id="MobiDB-lite"/>
    </source>
</evidence>
<evidence type="ECO:0008006" key="4">
    <source>
        <dbReference type="Google" id="ProtNLM"/>
    </source>
</evidence>
<feature type="compositionally biased region" description="Low complexity" evidence="1">
    <location>
        <begin position="116"/>
        <end position="126"/>
    </location>
</feature>
<sequence length="608" mass="66538">RPGLLRRTTSDNSLPLERTMSGTSSLGDDSRFENVQDQVNSRLKAIKDSFRDSLQDSNLGRLSLPNLTSISSNRGANLDMGRSPTEPVRGLQRSDSLRKNLIPNFMSSGPRDRSGSSRGSRLTSDRPASTASLEGTAFPLLSHALEELTGDVVIMGGYRGSILRSAKPPHRQLWIPVKVGLNLRRVDLEVGLEPEDEERMEESVIPSGMLTHIGPVDISRRLFRKLNASENAKSGRLRVWDYGYDWRLSPHLLSRKLIEYLERLPCNKTGPGGRPQGATVIAHSLGGLITRHAVNQRPELFSGVVYAGVPHHCVNILGPFRNGDEVLLSSRVLTAQVNFTLRTSFALLPDNGKCFFDKRTKEEYPVDFFDPDAWIENRFSPCISQPLPPLVNASNGSFGGIFGSVAENLSNLSIPGKKYLTLGVGTTVKNQEQENGNTSSPSPTRSANHADGHRRGSPAAKVAEAATHNPNSNVSTTVTMPREDALRYLRRILAEVRQFKEELYYRPELAESNRYPPIAVLYGKSIPTVYGARVDGREGIKHADAYDDLAFASGDGVCLARAAMPPEGYRVAKGGKVSSERGHVSLLGDLEGVGKCLNAIINGRRKGI</sequence>
<evidence type="ECO:0000313" key="3">
    <source>
        <dbReference type="Proteomes" id="UP000076632"/>
    </source>
</evidence>
<dbReference type="EMBL" id="KV407456">
    <property type="protein sequence ID" value="KZF23964.1"/>
    <property type="molecule type" value="Genomic_DNA"/>
</dbReference>
<dbReference type="InterPro" id="IPR029058">
    <property type="entry name" value="AB_hydrolase_fold"/>
</dbReference>
<feature type="compositionally biased region" description="Polar residues" evidence="1">
    <location>
        <begin position="468"/>
        <end position="477"/>
    </location>
</feature>
<feature type="region of interest" description="Disordered" evidence="1">
    <location>
        <begin position="1"/>
        <end position="33"/>
    </location>
</feature>
<feature type="region of interest" description="Disordered" evidence="1">
    <location>
        <begin position="428"/>
        <end position="477"/>
    </location>
</feature>
<dbReference type="OMA" id="WGYKPFL"/>
<keyword evidence="3" id="KW-1185">Reference proteome</keyword>
<dbReference type="AlphaFoldDB" id="A0A165HV60"/>
<feature type="region of interest" description="Disordered" evidence="1">
    <location>
        <begin position="57"/>
        <end position="130"/>
    </location>
</feature>
<dbReference type="OrthoDB" id="10250441at2759"/>
<dbReference type="FunCoup" id="A0A165HV60">
    <property type="interactions" value="35"/>
</dbReference>
<organism evidence="2 3">
    <name type="scientific">Xylona heveae (strain CBS 132557 / TC161)</name>
    <dbReference type="NCBI Taxonomy" id="1328760"/>
    <lineage>
        <taxon>Eukaryota</taxon>
        <taxon>Fungi</taxon>
        <taxon>Dikarya</taxon>
        <taxon>Ascomycota</taxon>
        <taxon>Pezizomycotina</taxon>
        <taxon>Xylonomycetes</taxon>
        <taxon>Xylonales</taxon>
        <taxon>Xylonaceae</taxon>
        <taxon>Xylona</taxon>
    </lineage>
</organism>
<evidence type="ECO:0000313" key="2">
    <source>
        <dbReference type="EMBL" id="KZF23964.1"/>
    </source>
</evidence>
<dbReference type="Proteomes" id="UP000076632">
    <property type="component" value="Unassembled WGS sequence"/>
</dbReference>
<dbReference type="SUPFAM" id="SSF53474">
    <property type="entry name" value="alpha/beta-Hydrolases"/>
    <property type="match status" value="1"/>
</dbReference>
<feature type="non-terminal residue" evidence="2">
    <location>
        <position position="608"/>
    </location>
</feature>